<reference evidence="3" key="1">
    <citation type="submission" date="2017-12" db="EMBL/GenBank/DDBJ databases">
        <title>Draft genome sequence of Telmatospirillum siberiense 26-4b1T, an acidotolerant peatland alphaproteobacterium potentially involved in sulfur cycling.</title>
        <authorList>
            <person name="Hausmann B."/>
            <person name="Pjevac P."/>
            <person name="Schreck K."/>
            <person name="Herbold C.W."/>
            <person name="Daims H."/>
            <person name="Wagner M."/>
            <person name="Pester M."/>
            <person name="Loy A."/>
        </authorList>
    </citation>
    <scope>NUCLEOTIDE SEQUENCE [LARGE SCALE GENOMIC DNA]</scope>
    <source>
        <strain evidence="3">26-4b1</strain>
    </source>
</reference>
<name>A0A2N3PPJ5_9PROT</name>
<feature type="chain" id="PRO_5014762247" description="DUF2141 domain-containing protein" evidence="1">
    <location>
        <begin position="30"/>
        <end position="148"/>
    </location>
</feature>
<dbReference type="InterPro" id="IPR018673">
    <property type="entry name" value="DUF2141"/>
</dbReference>
<evidence type="ECO:0008006" key="4">
    <source>
        <dbReference type="Google" id="ProtNLM"/>
    </source>
</evidence>
<evidence type="ECO:0000256" key="1">
    <source>
        <dbReference type="SAM" id="SignalP"/>
    </source>
</evidence>
<proteinExistence type="predicted"/>
<feature type="signal peptide" evidence="1">
    <location>
        <begin position="1"/>
        <end position="29"/>
    </location>
</feature>
<protein>
    <recommendedName>
        <fullName evidence="4">DUF2141 domain-containing protein</fullName>
    </recommendedName>
</protein>
<keyword evidence="3" id="KW-1185">Reference proteome</keyword>
<accession>A0A2N3PPJ5</accession>
<keyword evidence="1" id="KW-0732">Signal</keyword>
<sequence length="148" mass="15564">MVFFASFSKPAVLAGVLLALTAAASGAAAADLTVAVTGVREAKETVRVALYADAESFRHEPKALQVLSVPAREGTVTAVFHDVPAGRYAVLAYHDEDGNQKLNLFLGMFPAEGWGLSNDPSVFGPPRFDASAFDLPEAGTSISVPLHY</sequence>
<dbReference type="EMBL" id="PIUM01000033">
    <property type="protein sequence ID" value="PKU22335.1"/>
    <property type="molecule type" value="Genomic_DNA"/>
</dbReference>
<dbReference type="Proteomes" id="UP000233293">
    <property type="component" value="Unassembled WGS sequence"/>
</dbReference>
<evidence type="ECO:0000313" key="2">
    <source>
        <dbReference type="EMBL" id="PKU22335.1"/>
    </source>
</evidence>
<dbReference type="AlphaFoldDB" id="A0A2N3PPJ5"/>
<dbReference type="OrthoDB" id="7189112at2"/>
<organism evidence="2 3">
    <name type="scientific">Telmatospirillum siberiense</name>
    <dbReference type="NCBI Taxonomy" id="382514"/>
    <lineage>
        <taxon>Bacteria</taxon>
        <taxon>Pseudomonadati</taxon>
        <taxon>Pseudomonadota</taxon>
        <taxon>Alphaproteobacteria</taxon>
        <taxon>Rhodospirillales</taxon>
        <taxon>Rhodospirillaceae</taxon>
        <taxon>Telmatospirillum</taxon>
    </lineage>
</organism>
<gene>
    <name evidence="2" type="ORF">CWS72_21895</name>
</gene>
<comment type="caution">
    <text evidence="2">The sequence shown here is derived from an EMBL/GenBank/DDBJ whole genome shotgun (WGS) entry which is preliminary data.</text>
</comment>
<dbReference type="Pfam" id="PF09912">
    <property type="entry name" value="DUF2141"/>
    <property type="match status" value="1"/>
</dbReference>
<evidence type="ECO:0000313" key="3">
    <source>
        <dbReference type="Proteomes" id="UP000233293"/>
    </source>
</evidence>
<dbReference type="RefSeq" id="WP_101252782.1">
    <property type="nucleotide sequence ID" value="NZ_PIUM01000033.1"/>
</dbReference>